<keyword evidence="8 10" id="KW-1015">Disulfide bond</keyword>
<dbReference type="CDD" id="cd11304">
    <property type="entry name" value="Cadherin_repeat"/>
    <property type="match status" value="1"/>
</dbReference>
<evidence type="ECO:0000256" key="10">
    <source>
        <dbReference type="PROSITE-ProRule" id="PRU00076"/>
    </source>
</evidence>
<protein>
    <submittedName>
        <fullName evidence="13">Uncharacterized protein</fullName>
    </submittedName>
</protein>
<dbReference type="InterPro" id="IPR009030">
    <property type="entry name" value="Growth_fac_rcpt_cys_sf"/>
</dbReference>
<sequence>MLYHNYNYIVGVPRKAEGNLVGYINNIDITDGKLTASMIPTENGQTEHFQHLISVLNPVYWTTAQEINRAKNGYSLNKGEFTRDMQVEFATARKFGEILKISHYSKGVDGNGVLQLDTIVRGNVPELPPGSHIKVYPYSENYIQTGSGSPSNKCPQGFDLDPDGQFCRDEDECVTLQPCSHYCHNSPGSYSCSCSPGYLLDRDGSTCLDIDECQRNRGNCPDDRECINVPGSFQCAAICSQGFKRSLNGQICEDIDECHVTPEVCGQFCKNVPDVNECRRGIHRCSHLCRNSIGSYKCACPAGYTLVNGDTCRDINECAEGGANCGVGHECENTQGSYKCIQSCPPGYQRIAEGQCADINECTSNRHRCYSNQKCINTDGGYECQCPMGYRTRGPGEPCLDIDECLEVPGLCSFRCKNTVGDYECICPFGQTRLADKKSCAGLEYIEPSQVLAPPSIQSDRDSTGTKNPLCYYGYCGKGKGHVRKARQVSCPPGLVYSKTDHKCIGLKNMSGVKWNSRDIDECEEDVGICQHNCTNTVGSFICSCPPGYKLARNKRKCIDINECQEGTVDCGPDRMCFNTRGDYSCIDIPCPTDYKRDPLTNYCVLECIDTALPCPANATYADIIEFRTLALPSGILAYQDLIRLTAYNQDNVKLEKTVFSIIKNDPKNEFELRLEDGSGILFTLSPLEDKQVYQITVRARSYDSEREHLQYQTTFIIHISVSAYPY</sequence>
<dbReference type="Pfam" id="PF07645">
    <property type="entry name" value="EGF_CA"/>
    <property type="match status" value="6"/>
</dbReference>
<accession>A0ABQ9EB46</accession>
<gene>
    <name evidence="13" type="ORF">KUTeg_021997</name>
</gene>
<keyword evidence="14" id="KW-1185">Reference proteome</keyword>
<dbReference type="PROSITE" id="PS01187">
    <property type="entry name" value="EGF_CA"/>
    <property type="match status" value="4"/>
</dbReference>
<evidence type="ECO:0000256" key="6">
    <source>
        <dbReference type="ARBA" id="ARBA00022737"/>
    </source>
</evidence>
<comment type="caution">
    <text evidence="13">The sequence shown here is derived from an EMBL/GenBank/DDBJ whole genome shotgun (WGS) entry which is preliminary data.</text>
</comment>
<reference evidence="13 14" key="1">
    <citation type="submission" date="2022-12" db="EMBL/GenBank/DDBJ databases">
        <title>Chromosome-level genome of Tegillarca granosa.</title>
        <authorList>
            <person name="Kim J."/>
        </authorList>
    </citation>
    <scope>NUCLEOTIDE SEQUENCE [LARGE SCALE GENOMIC DNA]</scope>
    <source>
        <strain evidence="13">Teg-2019</strain>
        <tissue evidence="13">Adductor muscle</tissue>
    </source>
</reference>
<feature type="domain" description="EGF-like" evidence="11">
    <location>
        <begin position="169"/>
        <end position="208"/>
    </location>
</feature>
<dbReference type="InterPro" id="IPR009017">
    <property type="entry name" value="GFP"/>
</dbReference>
<feature type="domain" description="EGF-like" evidence="11">
    <location>
        <begin position="274"/>
        <end position="313"/>
    </location>
</feature>
<keyword evidence="4 10" id="KW-0245">EGF-like domain</keyword>
<evidence type="ECO:0000256" key="2">
    <source>
        <dbReference type="ARBA" id="ARBA00022525"/>
    </source>
</evidence>
<evidence type="ECO:0000256" key="4">
    <source>
        <dbReference type="ARBA" id="ARBA00022536"/>
    </source>
</evidence>
<evidence type="ECO:0000256" key="8">
    <source>
        <dbReference type="ARBA" id="ARBA00023157"/>
    </source>
</evidence>
<dbReference type="InterPro" id="IPR018097">
    <property type="entry name" value="EGF_Ca-bd_CS"/>
</dbReference>
<proteinExistence type="predicted"/>
<organism evidence="13 14">
    <name type="scientific">Tegillarca granosa</name>
    <name type="common">Malaysian cockle</name>
    <name type="synonym">Anadara granosa</name>
    <dbReference type="NCBI Taxonomy" id="220873"/>
    <lineage>
        <taxon>Eukaryota</taxon>
        <taxon>Metazoa</taxon>
        <taxon>Spiralia</taxon>
        <taxon>Lophotrochozoa</taxon>
        <taxon>Mollusca</taxon>
        <taxon>Bivalvia</taxon>
        <taxon>Autobranchia</taxon>
        <taxon>Pteriomorphia</taxon>
        <taxon>Arcoida</taxon>
        <taxon>Arcoidea</taxon>
        <taxon>Arcidae</taxon>
        <taxon>Tegillarca</taxon>
    </lineage>
</organism>
<dbReference type="PROSITE" id="PS50993">
    <property type="entry name" value="NIDOGEN_G2"/>
    <property type="match status" value="1"/>
</dbReference>
<dbReference type="PROSITE" id="PS01186">
    <property type="entry name" value="EGF_2"/>
    <property type="match status" value="2"/>
</dbReference>
<dbReference type="InterPro" id="IPR000742">
    <property type="entry name" value="EGF"/>
</dbReference>
<evidence type="ECO:0000259" key="12">
    <source>
        <dbReference type="PROSITE" id="PS50993"/>
    </source>
</evidence>
<feature type="disulfide bond" evidence="10">
    <location>
        <begin position="173"/>
        <end position="183"/>
    </location>
</feature>
<dbReference type="Proteomes" id="UP001217089">
    <property type="component" value="Unassembled WGS sequence"/>
</dbReference>
<dbReference type="Pfam" id="PF07474">
    <property type="entry name" value="G2F"/>
    <property type="match status" value="1"/>
</dbReference>
<dbReference type="InterPro" id="IPR006605">
    <property type="entry name" value="G2_nidogen/fibulin_G2F"/>
</dbReference>
<keyword evidence="9" id="KW-0325">Glycoprotein</keyword>
<dbReference type="InterPro" id="IPR050751">
    <property type="entry name" value="ECM_structural_protein"/>
</dbReference>
<comment type="caution">
    <text evidence="10">Lacks conserved residue(s) required for the propagation of feature annotation.</text>
</comment>
<feature type="domain" description="EGF-like" evidence="11">
    <location>
        <begin position="358"/>
        <end position="396"/>
    </location>
</feature>
<dbReference type="SUPFAM" id="SSF57196">
    <property type="entry name" value="EGF/Laminin"/>
    <property type="match status" value="2"/>
</dbReference>
<keyword evidence="6" id="KW-0677">Repeat</keyword>
<keyword evidence="3" id="KW-0272">Extracellular matrix</keyword>
<evidence type="ECO:0000313" key="14">
    <source>
        <dbReference type="Proteomes" id="UP001217089"/>
    </source>
</evidence>
<dbReference type="InterPro" id="IPR001881">
    <property type="entry name" value="EGF-like_Ca-bd_dom"/>
</dbReference>
<evidence type="ECO:0000313" key="13">
    <source>
        <dbReference type="EMBL" id="KAJ8300478.1"/>
    </source>
</evidence>
<dbReference type="EMBL" id="JARBDR010000919">
    <property type="protein sequence ID" value="KAJ8300478.1"/>
    <property type="molecule type" value="Genomic_DNA"/>
</dbReference>
<dbReference type="Pfam" id="PF14670">
    <property type="entry name" value="FXa_inhibition"/>
    <property type="match status" value="2"/>
</dbReference>
<evidence type="ECO:0000256" key="7">
    <source>
        <dbReference type="ARBA" id="ARBA00022837"/>
    </source>
</evidence>
<evidence type="ECO:0000256" key="3">
    <source>
        <dbReference type="ARBA" id="ARBA00022530"/>
    </source>
</evidence>
<dbReference type="Gene3D" id="2.10.25.10">
    <property type="entry name" value="Laminin"/>
    <property type="match status" value="8"/>
</dbReference>
<dbReference type="SUPFAM" id="SSF54511">
    <property type="entry name" value="GFP-like"/>
    <property type="match status" value="1"/>
</dbReference>
<keyword evidence="2" id="KW-0964">Secreted</keyword>
<evidence type="ECO:0000256" key="5">
    <source>
        <dbReference type="ARBA" id="ARBA00022729"/>
    </source>
</evidence>
<dbReference type="PANTHER" id="PTHR24034:SF89">
    <property type="entry name" value="COMPLEMENT COMPONENT C1Q RECEPTOR"/>
    <property type="match status" value="1"/>
</dbReference>
<dbReference type="PANTHER" id="PTHR24034">
    <property type="entry name" value="EGF-LIKE DOMAIN-CONTAINING PROTEIN"/>
    <property type="match status" value="1"/>
</dbReference>
<comment type="subcellular location">
    <subcellularLocation>
        <location evidence="1">Secreted</location>
        <location evidence="1">Extracellular space</location>
        <location evidence="1">Extracellular matrix</location>
    </subcellularLocation>
</comment>
<dbReference type="CDD" id="cd00054">
    <property type="entry name" value="EGF_CA"/>
    <property type="match status" value="7"/>
</dbReference>
<feature type="domain" description="EGF-like" evidence="11">
    <location>
        <begin position="519"/>
        <end position="555"/>
    </location>
</feature>
<dbReference type="PROSITE" id="PS50026">
    <property type="entry name" value="EGF_3"/>
    <property type="match status" value="4"/>
</dbReference>
<keyword evidence="7" id="KW-0106">Calcium</keyword>
<dbReference type="PROSITE" id="PS00010">
    <property type="entry name" value="ASX_HYDROXYL"/>
    <property type="match status" value="4"/>
</dbReference>
<name>A0ABQ9EB46_TEGGR</name>
<keyword evidence="5" id="KW-0732">Signal</keyword>
<dbReference type="SMART" id="SM00682">
    <property type="entry name" value="G2F"/>
    <property type="match status" value="1"/>
</dbReference>
<dbReference type="SUPFAM" id="SSF57184">
    <property type="entry name" value="Growth factor receptor domain"/>
    <property type="match status" value="2"/>
</dbReference>
<dbReference type="SMART" id="SM00179">
    <property type="entry name" value="EGF_CA"/>
    <property type="match status" value="8"/>
</dbReference>
<evidence type="ECO:0000256" key="1">
    <source>
        <dbReference type="ARBA" id="ARBA00004498"/>
    </source>
</evidence>
<feature type="domain" description="Nidogen G2 beta-barrel" evidence="12">
    <location>
        <begin position="1"/>
        <end position="226"/>
    </location>
</feature>
<dbReference type="InterPro" id="IPR049883">
    <property type="entry name" value="NOTCH1_EGF-like"/>
</dbReference>
<dbReference type="SMART" id="SM00181">
    <property type="entry name" value="EGF"/>
    <property type="match status" value="8"/>
</dbReference>
<dbReference type="Gene3D" id="2.40.155.10">
    <property type="entry name" value="Green fluorescent protein"/>
    <property type="match status" value="1"/>
</dbReference>
<dbReference type="InterPro" id="IPR000152">
    <property type="entry name" value="EGF-type_Asp/Asn_hydroxyl_site"/>
</dbReference>
<evidence type="ECO:0000256" key="9">
    <source>
        <dbReference type="ARBA" id="ARBA00023180"/>
    </source>
</evidence>
<evidence type="ECO:0000259" key="11">
    <source>
        <dbReference type="PROSITE" id="PS50026"/>
    </source>
</evidence>